<accession>A0A0C3C6L8</accession>
<feature type="region of interest" description="Disordered" evidence="1">
    <location>
        <begin position="1"/>
        <end position="69"/>
    </location>
</feature>
<evidence type="ECO:0000313" key="2">
    <source>
        <dbReference type="EMBL" id="KIM85307.1"/>
    </source>
</evidence>
<reference evidence="3" key="2">
    <citation type="submission" date="2015-01" db="EMBL/GenBank/DDBJ databases">
        <title>Evolutionary Origins and Diversification of the Mycorrhizal Mutualists.</title>
        <authorList>
            <consortium name="DOE Joint Genome Institute"/>
            <consortium name="Mycorrhizal Genomics Consortium"/>
            <person name="Kohler A."/>
            <person name="Kuo A."/>
            <person name="Nagy L.G."/>
            <person name="Floudas D."/>
            <person name="Copeland A."/>
            <person name="Barry K.W."/>
            <person name="Cichocki N."/>
            <person name="Veneault-Fourrey C."/>
            <person name="LaButti K."/>
            <person name="Lindquist E.A."/>
            <person name="Lipzen A."/>
            <person name="Lundell T."/>
            <person name="Morin E."/>
            <person name="Murat C."/>
            <person name="Riley R."/>
            <person name="Ohm R."/>
            <person name="Sun H."/>
            <person name="Tunlid A."/>
            <person name="Henrissat B."/>
            <person name="Grigoriev I.V."/>
            <person name="Hibbett D.S."/>
            <person name="Martin F."/>
        </authorList>
    </citation>
    <scope>NUCLEOTIDE SEQUENCE [LARGE SCALE GENOMIC DNA]</scope>
    <source>
        <strain evidence="3">F 1598</strain>
    </source>
</reference>
<dbReference type="Proteomes" id="UP000054166">
    <property type="component" value="Unassembled WGS sequence"/>
</dbReference>
<organism evidence="2 3">
    <name type="scientific">Piloderma croceum (strain F 1598)</name>
    <dbReference type="NCBI Taxonomy" id="765440"/>
    <lineage>
        <taxon>Eukaryota</taxon>
        <taxon>Fungi</taxon>
        <taxon>Dikarya</taxon>
        <taxon>Basidiomycota</taxon>
        <taxon>Agaricomycotina</taxon>
        <taxon>Agaricomycetes</taxon>
        <taxon>Agaricomycetidae</taxon>
        <taxon>Atheliales</taxon>
        <taxon>Atheliaceae</taxon>
        <taxon>Piloderma</taxon>
    </lineage>
</organism>
<protein>
    <submittedName>
        <fullName evidence="2">Uncharacterized protein</fullName>
    </submittedName>
</protein>
<gene>
    <name evidence="2" type="ORF">PILCRDRAFT_356974</name>
</gene>
<evidence type="ECO:0000256" key="1">
    <source>
        <dbReference type="SAM" id="MobiDB-lite"/>
    </source>
</evidence>
<name>A0A0C3C6L8_PILCF</name>
<dbReference type="InParanoid" id="A0A0C3C6L8"/>
<feature type="compositionally biased region" description="Basic and acidic residues" evidence="1">
    <location>
        <begin position="13"/>
        <end position="27"/>
    </location>
</feature>
<dbReference type="EMBL" id="KN832985">
    <property type="protein sequence ID" value="KIM85307.1"/>
    <property type="molecule type" value="Genomic_DNA"/>
</dbReference>
<dbReference type="HOGENOM" id="CLU_1825991_0_0_1"/>
<feature type="compositionally biased region" description="Basic and acidic residues" evidence="1">
    <location>
        <begin position="37"/>
        <end position="52"/>
    </location>
</feature>
<keyword evidence="3" id="KW-1185">Reference proteome</keyword>
<proteinExistence type="predicted"/>
<sequence length="141" mass="15695">MPAFAPVPKQKHAHENVKGKARAENNRPKHAVSARPVEPESQRKMFRLRRDASCWPPSQKAPQSQTESDLEDEKCRNLTCHHLQSCSLLGTATACMIPIPRSHSRSALSSVDGRETKALTDRIYLCGFASTKTEPLSSMKD</sequence>
<dbReference type="AlphaFoldDB" id="A0A0C3C6L8"/>
<evidence type="ECO:0000313" key="3">
    <source>
        <dbReference type="Proteomes" id="UP000054166"/>
    </source>
</evidence>
<reference evidence="2 3" key="1">
    <citation type="submission" date="2014-04" db="EMBL/GenBank/DDBJ databases">
        <authorList>
            <consortium name="DOE Joint Genome Institute"/>
            <person name="Kuo A."/>
            <person name="Tarkka M."/>
            <person name="Buscot F."/>
            <person name="Kohler A."/>
            <person name="Nagy L.G."/>
            <person name="Floudas D."/>
            <person name="Copeland A."/>
            <person name="Barry K.W."/>
            <person name="Cichocki N."/>
            <person name="Veneault-Fourrey C."/>
            <person name="LaButti K."/>
            <person name="Lindquist E.A."/>
            <person name="Lipzen A."/>
            <person name="Lundell T."/>
            <person name="Morin E."/>
            <person name="Murat C."/>
            <person name="Sun H."/>
            <person name="Tunlid A."/>
            <person name="Henrissat B."/>
            <person name="Grigoriev I.V."/>
            <person name="Hibbett D.S."/>
            <person name="Martin F."/>
            <person name="Nordberg H.P."/>
            <person name="Cantor M.N."/>
            <person name="Hua S.X."/>
        </authorList>
    </citation>
    <scope>NUCLEOTIDE SEQUENCE [LARGE SCALE GENOMIC DNA]</scope>
    <source>
        <strain evidence="2 3">F 1598</strain>
    </source>
</reference>